<dbReference type="InterPro" id="IPR027417">
    <property type="entry name" value="P-loop_NTPase"/>
</dbReference>
<proteinExistence type="inferred from homology"/>
<feature type="domain" description="ABC transporter" evidence="5">
    <location>
        <begin position="4"/>
        <end position="235"/>
    </location>
</feature>
<dbReference type="Pfam" id="PF00005">
    <property type="entry name" value="ABC_tran"/>
    <property type="match status" value="1"/>
</dbReference>
<dbReference type="NCBIfam" id="TIGR01188">
    <property type="entry name" value="drrA"/>
    <property type="match status" value="1"/>
</dbReference>
<dbReference type="SMART" id="SM00382">
    <property type="entry name" value="AAA"/>
    <property type="match status" value="1"/>
</dbReference>
<dbReference type="PANTHER" id="PTHR43582">
    <property type="entry name" value="LINEARMYCIN RESISTANCE ATP-BINDING PROTEIN LNRL"/>
    <property type="match status" value="1"/>
</dbReference>
<dbReference type="Gene3D" id="3.40.50.300">
    <property type="entry name" value="P-loop containing nucleotide triphosphate hydrolases"/>
    <property type="match status" value="1"/>
</dbReference>
<evidence type="ECO:0000259" key="5">
    <source>
        <dbReference type="PROSITE" id="PS50893"/>
    </source>
</evidence>
<keyword evidence="2" id="KW-0547">Nucleotide-binding</keyword>
<dbReference type="GO" id="GO:0043215">
    <property type="term" value="P:daunorubicin transport"/>
    <property type="evidence" value="ECO:0007669"/>
    <property type="project" value="InterPro"/>
</dbReference>
<dbReference type="GO" id="GO:0005524">
    <property type="term" value="F:ATP binding"/>
    <property type="evidence" value="ECO:0007669"/>
    <property type="project" value="UniProtKB-KW"/>
</dbReference>
<gene>
    <name evidence="6" type="ORF">SAMN04488589_2524</name>
</gene>
<dbReference type="PROSITE" id="PS50893">
    <property type="entry name" value="ABC_TRANSPORTER_2"/>
    <property type="match status" value="1"/>
</dbReference>
<dbReference type="InterPro" id="IPR005894">
    <property type="entry name" value="DrrA"/>
</dbReference>
<comment type="similarity">
    <text evidence="4">Belongs to the ABC transporter superfamily. Drug exporter-1 (DrugE1) (TC 3.A.1.105) family.</text>
</comment>
<evidence type="ECO:0000256" key="1">
    <source>
        <dbReference type="ARBA" id="ARBA00004413"/>
    </source>
</evidence>
<dbReference type="InterPro" id="IPR003593">
    <property type="entry name" value="AAA+_ATPase"/>
</dbReference>
<name>A0A7Z7B3F5_9EURY</name>
<organism evidence="6 7">
    <name type="scientific">Methanolobus vulcani</name>
    <dbReference type="NCBI Taxonomy" id="38026"/>
    <lineage>
        <taxon>Archaea</taxon>
        <taxon>Methanobacteriati</taxon>
        <taxon>Methanobacteriota</taxon>
        <taxon>Stenosarchaea group</taxon>
        <taxon>Methanomicrobia</taxon>
        <taxon>Methanosarcinales</taxon>
        <taxon>Methanosarcinaceae</taxon>
        <taxon>Methanolobus</taxon>
    </lineage>
</organism>
<keyword evidence="7" id="KW-1185">Reference proteome</keyword>
<dbReference type="PANTHER" id="PTHR43582:SF2">
    <property type="entry name" value="LINEARMYCIN RESISTANCE ATP-BINDING PROTEIN LNRL"/>
    <property type="match status" value="1"/>
</dbReference>
<reference evidence="6 7" key="1">
    <citation type="submission" date="2016-10" db="EMBL/GenBank/DDBJ databases">
        <authorList>
            <person name="Varghese N."/>
            <person name="Submissions S."/>
        </authorList>
    </citation>
    <scope>NUCLEOTIDE SEQUENCE [LARGE SCALE GENOMIC DNA]</scope>
    <source>
        <strain evidence="6 7">PL 12/M</strain>
    </source>
</reference>
<evidence type="ECO:0000256" key="3">
    <source>
        <dbReference type="ARBA" id="ARBA00022840"/>
    </source>
</evidence>
<dbReference type="RefSeq" id="WP_238380834.1">
    <property type="nucleotide sequence ID" value="NZ_FNCA01000010.1"/>
</dbReference>
<dbReference type="SUPFAM" id="SSF52540">
    <property type="entry name" value="P-loop containing nucleoside triphosphate hydrolases"/>
    <property type="match status" value="1"/>
</dbReference>
<comment type="subcellular location">
    <subcellularLocation>
        <location evidence="1">Cell membrane</location>
        <topology evidence="1">Peripheral membrane protein</topology>
        <orientation evidence="1">Cytoplasmic side</orientation>
    </subcellularLocation>
</comment>
<dbReference type="GO" id="GO:0016887">
    <property type="term" value="F:ATP hydrolysis activity"/>
    <property type="evidence" value="ECO:0007669"/>
    <property type="project" value="InterPro"/>
</dbReference>
<dbReference type="EMBL" id="FNCA01000010">
    <property type="protein sequence ID" value="SDG25509.1"/>
    <property type="molecule type" value="Genomic_DNA"/>
</dbReference>
<evidence type="ECO:0000313" key="6">
    <source>
        <dbReference type="EMBL" id="SDG25509.1"/>
    </source>
</evidence>
<keyword evidence="3 6" id="KW-0067">ATP-binding</keyword>
<comment type="caution">
    <text evidence="6">The sequence shown here is derived from an EMBL/GenBank/DDBJ whole genome shotgun (WGS) entry which is preliminary data.</text>
</comment>
<dbReference type="GO" id="GO:1900753">
    <property type="term" value="P:doxorubicin transport"/>
    <property type="evidence" value="ECO:0007669"/>
    <property type="project" value="InterPro"/>
</dbReference>
<protein>
    <submittedName>
        <fullName evidence="6">ABC-2 type transport system ATP-binding protein</fullName>
    </submittedName>
</protein>
<dbReference type="GO" id="GO:0005886">
    <property type="term" value="C:plasma membrane"/>
    <property type="evidence" value="ECO:0007669"/>
    <property type="project" value="UniProtKB-SubCell"/>
</dbReference>
<dbReference type="AlphaFoldDB" id="A0A7Z7B3F5"/>
<dbReference type="PROSITE" id="PS00211">
    <property type="entry name" value="ABC_TRANSPORTER_1"/>
    <property type="match status" value="1"/>
</dbReference>
<evidence type="ECO:0000313" key="7">
    <source>
        <dbReference type="Proteomes" id="UP000199259"/>
    </source>
</evidence>
<dbReference type="InterPro" id="IPR017871">
    <property type="entry name" value="ABC_transporter-like_CS"/>
</dbReference>
<evidence type="ECO:0000256" key="4">
    <source>
        <dbReference type="ARBA" id="ARBA00049985"/>
    </source>
</evidence>
<dbReference type="InterPro" id="IPR003439">
    <property type="entry name" value="ABC_transporter-like_ATP-bd"/>
</dbReference>
<accession>A0A7Z7B3F5</accession>
<evidence type="ECO:0000256" key="2">
    <source>
        <dbReference type="ARBA" id="ARBA00022741"/>
    </source>
</evidence>
<dbReference type="Proteomes" id="UP000199259">
    <property type="component" value="Unassembled WGS sequence"/>
</dbReference>
<sequence>MNTISINGLTKKFGDFTAVDDVSFHINRGEIFGLLGPNGAGKTTTLKAITTLGKPSSGSITAFGIDVVRSPKQARKMFGYVPQAVSADGDLTGYENLLIFAKLFYVNKNERDKRINNALEYMGLSDRSHDLVKHYSGGMMRRLEIAQALVNRPKVLFLDEPSIGLDPSSKRQVWKYIKRLNEEFGMTVVITTHDMLEADELCHRIAIMNSGKIAVIDTLFLLKKSIGGDIISLSLMESALNVSIPDDLGMIIGNDDNRLLISTDNAETAIPKIIRHFEGNGIVVSSVTVNKQTLDDVFMKYAKSSLQSQSSMKDIRSVRRSFVRRGR</sequence>